<dbReference type="AlphaFoldDB" id="N0BE34"/>
<feature type="signal peptide" evidence="2">
    <location>
        <begin position="1"/>
        <end position="19"/>
    </location>
</feature>
<dbReference type="InterPro" id="IPR019223">
    <property type="entry name" value="DUF2147"/>
</dbReference>
<keyword evidence="5" id="KW-1185">Reference proteome</keyword>
<dbReference type="EMBL" id="CP005587">
    <property type="protein sequence ID" value="AGK58385.1"/>
    <property type="molecule type" value="Genomic_DNA"/>
</dbReference>
<gene>
    <name evidence="4" type="ORF">HYPDE_33563</name>
</gene>
<evidence type="ECO:0000256" key="2">
    <source>
        <dbReference type="SAM" id="SignalP"/>
    </source>
</evidence>
<feature type="region of interest" description="Disordered" evidence="1">
    <location>
        <begin position="171"/>
        <end position="273"/>
    </location>
</feature>
<dbReference type="eggNOG" id="COG4731">
    <property type="taxonomic scope" value="Bacteria"/>
</dbReference>
<feature type="chain" id="PRO_5004105994" description="DUF2147 domain-containing protein" evidence="2">
    <location>
        <begin position="20"/>
        <end position="302"/>
    </location>
</feature>
<accession>N0BE34</accession>
<feature type="domain" description="DUF2147" evidence="3">
    <location>
        <begin position="32"/>
        <end position="129"/>
    </location>
</feature>
<feature type="compositionally biased region" description="Low complexity" evidence="1">
    <location>
        <begin position="202"/>
        <end position="214"/>
    </location>
</feature>
<feature type="compositionally biased region" description="Low complexity" evidence="1">
    <location>
        <begin position="171"/>
        <end position="192"/>
    </location>
</feature>
<evidence type="ECO:0000313" key="4">
    <source>
        <dbReference type="EMBL" id="AGK58385.1"/>
    </source>
</evidence>
<name>N0BE34_9HYPH</name>
<evidence type="ECO:0000259" key="3">
    <source>
        <dbReference type="Pfam" id="PF09917"/>
    </source>
</evidence>
<dbReference type="Pfam" id="PF09917">
    <property type="entry name" value="DUF2147"/>
    <property type="match status" value="1"/>
</dbReference>
<protein>
    <recommendedName>
        <fullName evidence="3">DUF2147 domain-containing protein</fullName>
    </recommendedName>
</protein>
<dbReference type="Gene3D" id="2.40.128.520">
    <property type="match status" value="1"/>
</dbReference>
<organism evidence="4 5">
    <name type="scientific">Hyphomicrobium denitrificans 1NES1</name>
    <dbReference type="NCBI Taxonomy" id="670307"/>
    <lineage>
        <taxon>Bacteria</taxon>
        <taxon>Pseudomonadati</taxon>
        <taxon>Pseudomonadota</taxon>
        <taxon>Alphaproteobacteria</taxon>
        <taxon>Hyphomicrobiales</taxon>
        <taxon>Hyphomicrobiaceae</taxon>
        <taxon>Hyphomicrobium</taxon>
    </lineage>
</organism>
<dbReference type="PANTHER" id="PTHR36919:SF2">
    <property type="entry name" value="BLL6627 PROTEIN"/>
    <property type="match status" value="1"/>
</dbReference>
<sequence>MRRVTVIASAFAVSSLISAAIASASAASDPTGIWINDTGRGAIEIKPCGNALCGNVVWVKDTADAKGCGKQIIGNVAPVGGGRWDNGWIYSPERGRKYNVELKPLADGTLRVTGYAGLRFLSKTMIWTRAPADLQLCGQPENQIEAKASQPAGAKLDANSAAAASAAGTGSTASADANANSKPAANPQVAIVAPPPAPSPNTTPTDKPAAKAANGDTASPAPGTGASDASKPQSGPPAAASQDAKPDSPQKDEETASADDGAGSELEQKLNGLGLGKVFTKTKSGKCKLDLPWVKLTVDCEH</sequence>
<feature type="compositionally biased region" description="Basic and acidic residues" evidence="1">
    <location>
        <begin position="244"/>
        <end position="254"/>
    </location>
</feature>
<dbReference type="PANTHER" id="PTHR36919">
    <property type="entry name" value="BLR1215 PROTEIN"/>
    <property type="match status" value="1"/>
</dbReference>
<dbReference type="RefSeq" id="WP_015598410.1">
    <property type="nucleotide sequence ID" value="NC_021172.1"/>
</dbReference>
<reference evidence="4 5" key="1">
    <citation type="journal article" date="2013" name="Genome Announc.">
        <title>Genome sequences for three denitrifying bacterial strains isolated from a uranium- and nitrate-contaminated subsurface environment.</title>
        <authorList>
            <person name="Venkatramanan R."/>
            <person name="Prakash O."/>
            <person name="Woyke T."/>
            <person name="Chain P."/>
            <person name="Goodwin L.A."/>
            <person name="Watson D."/>
            <person name="Brooks S."/>
            <person name="Kostka J.E."/>
            <person name="Green S.J."/>
        </authorList>
    </citation>
    <scope>NUCLEOTIDE SEQUENCE [LARGE SCALE GENOMIC DNA]</scope>
    <source>
        <strain evidence="4 5">1NES1</strain>
    </source>
</reference>
<evidence type="ECO:0000313" key="5">
    <source>
        <dbReference type="Proteomes" id="UP000005952"/>
    </source>
</evidence>
<evidence type="ECO:0000256" key="1">
    <source>
        <dbReference type="SAM" id="MobiDB-lite"/>
    </source>
</evidence>
<dbReference type="KEGG" id="hdt:HYPDE_33563"/>
<dbReference type="STRING" id="670307.HYPDE_33563"/>
<dbReference type="OrthoDB" id="9811671at2"/>
<dbReference type="Proteomes" id="UP000005952">
    <property type="component" value="Chromosome"/>
</dbReference>
<proteinExistence type="predicted"/>
<dbReference type="HOGENOM" id="CLU_1007515_0_0_5"/>
<keyword evidence="2" id="KW-0732">Signal</keyword>